<dbReference type="EMBL" id="GGEC01088605">
    <property type="protein sequence ID" value="MBX69089.1"/>
    <property type="molecule type" value="Transcribed_RNA"/>
</dbReference>
<name>A0A2P2QPY0_RHIMU</name>
<protein>
    <submittedName>
        <fullName evidence="1">Uncharacterized protein</fullName>
    </submittedName>
</protein>
<dbReference type="AlphaFoldDB" id="A0A2P2QPY0"/>
<evidence type="ECO:0000313" key="1">
    <source>
        <dbReference type="EMBL" id="MBX69089.1"/>
    </source>
</evidence>
<sequence>MSNGLTIKTTQYGCKCVRVLAGQSQNFVIDT</sequence>
<reference evidence="1" key="1">
    <citation type="submission" date="2018-02" db="EMBL/GenBank/DDBJ databases">
        <title>Rhizophora mucronata_Transcriptome.</title>
        <authorList>
            <person name="Meera S.P."/>
            <person name="Sreeshan A."/>
            <person name="Augustine A."/>
        </authorList>
    </citation>
    <scope>NUCLEOTIDE SEQUENCE</scope>
    <source>
        <tissue evidence="1">Leaf</tissue>
    </source>
</reference>
<proteinExistence type="predicted"/>
<accession>A0A2P2QPY0</accession>
<organism evidence="1">
    <name type="scientific">Rhizophora mucronata</name>
    <name type="common">Asiatic mangrove</name>
    <dbReference type="NCBI Taxonomy" id="61149"/>
    <lineage>
        <taxon>Eukaryota</taxon>
        <taxon>Viridiplantae</taxon>
        <taxon>Streptophyta</taxon>
        <taxon>Embryophyta</taxon>
        <taxon>Tracheophyta</taxon>
        <taxon>Spermatophyta</taxon>
        <taxon>Magnoliopsida</taxon>
        <taxon>eudicotyledons</taxon>
        <taxon>Gunneridae</taxon>
        <taxon>Pentapetalae</taxon>
        <taxon>rosids</taxon>
        <taxon>fabids</taxon>
        <taxon>Malpighiales</taxon>
        <taxon>Rhizophoraceae</taxon>
        <taxon>Rhizophora</taxon>
    </lineage>
</organism>